<comment type="caution">
    <text evidence="2">The sequence shown here is derived from an EMBL/GenBank/DDBJ whole genome shotgun (WGS) entry which is preliminary data.</text>
</comment>
<gene>
    <name evidence="2" type="ORF">TorRG33x02_199420</name>
</gene>
<feature type="region of interest" description="Disordered" evidence="1">
    <location>
        <begin position="1"/>
        <end position="59"/>
    </location>
</feature>
<sequence>MGSGKSRQRSLHSKRGQRVKVKDQGYECLDASPKTVKPKESDCSGVSGDESDSEVIIFN</sequence>
<proteinExistence type="predicted"/>
<evidence type="ECO:0000313" key="3">
    <source>
        <dbReference type="Proteomes" id="UP000237000"/>
    </source>
</evidence>
<dbReference type="EMBL" id="JXTC01000166">
    <property type="protein sequence ID" value="PON84188.1"/>
    <property type="molecule type" value="Genomic_DNA"/>
</dbReference>
<keyword evidence="3" id="KW-1185">Reference proteome</keyword>
<protein>
    <submittedName>
        <fullName evidence="2">Uncharacterized protein</fullName>
    </submittedName>
</protein>
<dbReference type="Proteomes" id="UP000237000">
    <property type="component" value="Unassembled WGS sequence"/>
</dbReference>
<dbReference type="InParanoid" id="A0A2P5EF84"/>
<reference evidence="3" key="1">
    <citation type="submission" date="2016-06" db="EMBL/GenBank/DDBJ databases">
        <title>Parallel loss of symbiosis genes in relatives of nitrogen-fixing non-legume Parasponia.</title>
        <authorList>
            <person name="Van Velzen R."/>
            <person name="Holmer R."/>
            <person name="Bu F."/>
            <person name="Rutten L."/>
            <person name="Van Zeijl A."/>
            <person name="Liu W."/>
            <person name="Santuari L."/>
            <person name="Cao Q."/>
            <person name="Sharma T."/>
            <person name="Shen D."/>
            <person name="Roswanjaya Y."/>
            <person name="Wardhani T."/>
            <person name="Kalhor M.S."/>
            <person name="Jansen J."/>
            <person name="Van den Hoogen J."/>
            <person name="Gungor B."/>
            <person name="Hartog M."/>
            <person name="Hontelez J."/>
            <person name="Verver J."/>
            <person name="Yang W.-C."/>
            <person name="Schijlen E."/>
            <person name="Repin R."/>
            <person name="Schilthuizen M."/>
            <person name="Schranz E."/>
            <person name="Heidstra R."/>
            <person name="Miyata K."/>
            <person name="Fedorova E."/>
            <person name="Kohlen W."/>
            <person name="Bisseling T."/>
            <person name="Smit S."/>
            <person name="Geurts R."/>
        </authorList>
    </citation>
    <scope>NUCLEOTIDE SEQUENCE [LARGE SCALE GENOMIC DNA]</scope>
    <source>
        <strain evidence="3">cv. RG33-2</strain>
    </source>
</reference>
<evidence type="ECO:0000256" key="1">
    <source>
        <dbReference type="SAM" id="MobiDB-lite"/>
    </source>
</evidence>
<dbReference type="AlphaFoldDB" id="A0A2P5EF84"/>
<accession>A0A2P5EF84</accession>
<feature type="compositionally biased region" description="Basic residues" evidence="1">
    <location>
        <begin position="1"/>
        <end position="19"/>
    </location>
</feature>
<name>A0A2P5EF84_TREOI</name>
<evidence type="ECO:0000313" key="2">
    <source>
        <dbReference type="EMBL" id="PON84188.1"/>
    </source>
</evidence>
<organism evidence="2 3">
    <name type="scientific">Trema orientale</name>
    <name type="common">Charcoal tree</name>
    <name type="synonym">Celtis orientalis</name>
    <dbReference type="NCBI Taxonomy" id="63057"/>
    <lineage>
        <taxon>Eukaryota</taxon>
        <taxon>Viridiplantae</taxon>
        <taxon>Streptophyta</taxon>
        <taxon>Embryophyta</taxon>
        <taxon>Tracheophyta</taxon>
        <taxon>Spermatophyta</taxon>
        <taxon>Magnoliopsida</taxon>
        <taxon>eudicotyledons</taxon>
        <taxon>Gunneridae</taxon>
        <taxon>Pentapetalae</taxon>
        <taxon>rosids</taxon>
        <taxon>fabids</taxon>
        <taxon>Rosales</taxon>
        <taxon>Cannabaceae</taxon>
        <taxon>Trema</taxon>
    </lineage>
</organism>